<protein>
    <submittedName>
        <fullName evidence="2">Uncharacterized protein</fullName>
    </submittedName>
</protein>
<evidence type="ECO:0000313" key="3">
    <source>
        <dbReference type="Proteomes" id="UP000187209"/>
    </source>
</evidence>
<comment type="caution">
    <text evidence="2">The sequence shown here is derived from an EMBL/GenBank/DDBJ whole genome shotgun (WGS) entry which is preliminary data.</text>
</comment>
<reference evidence="2 3" key="1">
    <citation type="submission" date="2016-11" db="EMBL/GenBank/DDBJ databases">
        <title>The macronuclear genome of Stentor coeruleus: a giant cell with tiny introns.</title>
        <authorList>
            <person name="Slabodnick M."/>
            <person name="Ruby J.G."/>
            <person name="Reiff S.B."/>
            <person name="Swart E.C."/>
            <person name="Gosai S."/>
            <person name="Prabakaran S."/>
            <person name="Witkowska E."/>
            <person name="Larue G.E."/>
            <person name="Fisher S."/>
            <person name="Freeman R.M."/>
            <person name="Gunawardena J."/>
            <person name="Chu W."/>
            <person name="Stover N.A."/>
            <person name="Gregory B.D."/>
            <person name="Nowacki M."/>
            <person name="Derisi J."/>
            <person name="Roy S.W."/>
            <person name="Marshall W.F."/>
            <person name="Sood P."/>
        </authorList>
    </citation>
    <scope>NUCLEOTIDE SEQUENCE [LARGE SCALE GENOMIC DNA]</scope>
    <source>
        <strain evidence="2">WM001</strain>
    </source>
</reference>
<gene>
    <name evidence="2" type="ORF">SteCoe_26179</name>
</gene>
<dbReference type="EMBL" id="MPUH01000727">
    <property type="protein sequence ID" value="OMJ74804.1"/>
    <property type="molecule type" value="Genomic_DNA"/>
</dbReference>
<feature type="compositionally biased region" description="Basic residues" evidence="1">
    <location>
        <begin position="1"/>
        <end position="10"/>
    </location>
</feature>
<feature type="region of interest" description="Disordered" evidence="1">
    <location>
        <begin position="1"/>
        <end position="24"/>
    </location>
</feature>
<evidence type="ECO:0000313" key="2">
    <source>
        <dbReference type="EMBL" id="OMJ74804.1"/>
    </source>
</evidence>
<dbReference type="Proteomes" id="UP000187209">
    <property type="component" value="Unassembled WGS sequence"/>
</dbReference>
<proteinExistence type="predicted"/>
<name>A0A1R2BDH2_9CILI</name>
<keyword evidence="3" id="KW-1185">Reference proteome</keyword>
<dbReference type="AlphaFoldDB" id="A0A1R2BDH2"/>
<organism evidence="2 3">
    <name type="scientific">Stentor coeruleus</name>
    <dbReference type="NCBI Taxonomy" id="5963"/>
    <lineage>
        <taxon>Eukaryota</taxon>
        <taxon>Sar</taxon>
        <taxon>Alveolata</taxon>
        <taxon>Ciliophora</taxon>
        <taxon>Postciliodesmatophora</taxon>
        <taxon>Heterotrichea</taxon>
        <taxon>Heterotrichida</taxon>
        <taxon>Stentoridae</taxon>
        <taxon>Stentor</taxon>
    </lineage>
</organism>
<sequence>MAKAVLKNKGKNTPNCDQKEMKSKDQLSQLNEETELPCPKLLFTQHFDSKIQFNNILKAFFLRDGNNCPKREIFNAFIIRNICRFCRCLLIGKIPKKTAIKIDHNDTSQCLVWEEGLKLHRCQREMVEEISKIPKNLSSKQIEHRNSGKMIKAKSFNNSFCKDFFQKPVAKSIFSILLMIFFTDITSEGLVNRFQFKCCKNSNHNDICKKKWWDLEKYMKESYLKDLGVEELIDQNINMISCEIPMEVTEDIDDFSETY</sequence>
<accession>A0A1R2BDH2</accession>
<evidence type="ECO:0000256" key="1">
    <source>
        <dbReference type="SAM" id="MobiDB-lite"/>
    </source>
</evidence>